<dbReference type="InterPro" id="IPR007304">
    <property type="entry name" value="TAP46-like"/>
</dbReference>
<dbReference type="EMBL" id="BDSA01000004">
    <property type="protein sequence ID" value="GBE62103.1"/>
    <property type="molecule type" value="Genomic_DNA"/>
</dbReference>
<dbReference type="AlphaFoldDB" id="A0A2H6KGH8"/>
<keyword evidence="3" id="KW-1185">Reference proteome</keyword>
<sequence>MEGYADKSEMDALNDLFAKAFAQYFMMLWCHRGYETFSPFPKELEAVVSFWPNNIPSQHEEPAEQETISKDGSNPPGQATRDGDRLRKLKALKDLEYAFQLMMVGCHEMNLFSSNEEIADVHTEDLKFLMLPYLAAHVGIEKPDIKQRLNVLKRCVVYLTEFINTLIRMNIMHQRELVYWERNLGDIADERRTFRINSTKYSIEILAKLRPAFNTAEGIATFIKSANANHSDEATVRARILDLLHLFSFEAINLYDMIKMEIPLLERHLRESSNPELNASREDGRMEPPRSKPWVVKVDGVSKLDPTTAHFLYKKLIFVPGHNLPNISLEECARIEMDMDVNTIGVRGAKENKKKEDSAEEDDGCKSGSESSSSSDSDEDSDDTKEKATWDDWKDDHPRGSGNKNRNVG</sequence>
<feature type="region of interest" description="Disordered" evidence="1">
    <location>
        <begin position="349"/>
        <end position="409"/>
    </location>
</feature>
<proteinExistence type="predicted"/>
<comment type="caution">
    <text evidence="2">The sequence shown here is derived from an EMBL/GenBank/DDBJ whole genome shotgun (WGS) entry which is preliminary data.</text>
</comment>
<dbReference type="Pfam" id="PF04177">
    <property type="entry name" value="TAP42"/>
    <property type="match status" value="1"/>
</dbReference>
<dbReference type="PANTHER" id="PTHR10933:SF9">
    <property type="entry name" value="IMMUNOGLOBULIN-BINDING PROTEIN 1"/>
    <property type="match status" value="1"/>
</dbReference>
<accession>A0A2H6KGH8</accession>
<protein>
    <submittedName>
        <fullName evidence="2">TAP42 family protein</fullName>
    </submittedName>
</protein>
<dbReference type="OrthoDB" id="10261753at2759"/>
<feature type="compositionally biased region" description="Low complexity" evidence="1">
    <location>
        <begin position="366"/>
        <end position="375"/>
    </location>
</feature>
<evidence type="ECO:0000256" key="1">
    <source>
        <dbReference type="SAM" id="MobiDB-lite"/>
    </source>
</evidence>
<dbReference type="GO" id="GO:0005829">
    <property type="term" value="C:cytosol"/>
    <property type="evidence" value="ECO:0007669"/>
    <property type="project" value="TreeGrafter"/>
</dbReference>
<dbReference type="GO" id="GO:0009966">
    <property type="term" value="P:regulation of signal transduction"/>
    <property type="evidence" value="ECO:0007669"/>
    <property type="project" value="InterPro"/>
</dbReference>
<feature type="region of interest" description="Disordered" evidence="1">
    <location>
        <begin position="55"/>
        <end position="83"/>
    </location>
</feature>
<dbReference type="PANTHER" id="PTHR10933">
    <property type="entry name" value="IMMUNOGLOBULIN-BINDING PROTEIN 1"/>
    <property type="match status" value="1"/>
</dbReference>
<dbReference type="GO" id="GO:0035303">
    <property type="term" value="P:regulation of dephosphorylation"/>
    <property type="evidence" value="ECO:0007669"/>
    <property type="project" value="TreeGrafter"/>
</dbReference>
<feature type="compositionally biased region" description="Basic and acidic residues" evidence="1">
    <location>
        <begin position="384"/>
        <end position="399"/>
    </location>
</feature>
<evidence type="ECO:0000313" key="2">
    <source>
        <dbReference type="EMBL" id="GBE62103.1"/>
    </source>
</evidence>
<organism evidence="2 3">
    <name type="scientific">Babesia ovata</name>
    <dbReference type="NCBI Taxonomy" id="189622"/>
    <lineage>
        <taxon>Eukaryota</taxon>
        <taxon>Sar</taxon>
        <taxon>Alveolata</taxon>
        <taxon>Apicomplexa</taxon>
        <taxon>Aconoidasida</taxon>
        <taxon>Piroplasmida</taxon>
        <taxon>Babesiidae</taxon>
        <taxon>Babesia</taxon>
    </lineage>
</organism>
<dbReference type="InterPro" id="IPR038511">
    <property type="entry name" value="TAP42/TAP46-like_sf"/>
</dbReference>
<dbReference type="Gene3D" id="1.25.40.540">
    <property type="entry name" value="TAP42-like family"/>
    <property type="match status" value="1"/>
</dbReference>
<dbReference type="VEuPathDB" id="PiroplasmaDB:BOVATA_035960"/>
<evidence type="ECO:0000313" key="3">
    <source>
        <dbReference type="Proteomes" id="UP000236319"/>
    </source>
</evidence>
<name>A0A2H6KGH8_9APIC</name>
<dbReference type="GeneID" id="39875873"/>
<gene>
    <name evidence="2" type="ORF">BOVATA_035960</name>
</gene>
<dbReference type="GO" id="GO:0051721">
    <property type="term" value="F:protein phosphatase 2A binding"/>
    <property type="evidence" value="ECO:0007669"/>
    <property type="project" value="TreeGrafter"/>
</dbReference>
<dbReference type="Proteomes" id="UP000236319">
    <property type="component" value="Unassembled WGS sequence"/>
</dbReference>
<reference evidence="2 3" key="1">
    <citation type="journal article" date="2017" name="BMC Genomics">
        <title>Whole-genome assembly of Babesia ovata and comparative genomics between closely related pathogens.</title>
        <authorList>
            <person name="Yamagishi J."/>
            <person name="Asada M."/>
            <person name="Hakimi H."/>
            <person name="Tanaka T.Q."/>
            <person name="Sugimoto C."/>
            <person name="Kawazu S."/>
        </authorList>
    </citation>
    <scope>NUCLEOTIDE SEQUENCE [LARGE SCALE GENOMIC DNA]</scope>
    <source>
        <strain evidence="2 3">Miyake</strain>
    </source>
</reference>
<dbReference type="RefSeq" id="XP_028868346.1">
    <property type="nucleotide sequence ID" value="XM_029012513.1"/>
</dbReference>